<dbReference type="EMBL" id="EU197055">
    <property type="protein sequence ID" value="ABY63115.1"/>
    <property type="molecule type" value="Genomic_DNA"/>
</dbReference>
<organismHost>
    <name type="scientific">Pseudomonas chlororaphis</name>
    <dbReference type="NCBI Taxonomy" id="587753"/>
</organismHost>
<sequence>MTFKVSNNLAMLAMLMTGLYDANAQDLDNEVTMTMGDVRMGESVYVDATKSKYQIHLRLEKGLDAKLQIEYWPKDEEGLVEGHLQHTVEVDCNDPDTWIEPMIILQNVLDGKCEPEDECEE</sequence>
<protein>
    <submittedName>
        <fullName evidence="1">Uncharacterized protein</fullName>
    </submittedName>
</protein>
<dbReference type="KEGG" id="vg:6372506"/>
<dbReference type="Proteomes" id="UP000002421">
    <property type="component" value="Segment"/>
</dbReference>
<keyword evidence="2" id="KW-1185">Reference proteome</keyword>
<accession>B3FJE9</accession>
<proteinExistence type="predicted"/>
<evidence type="ECO:0000313" key="2">
    <source>
        <dbReference type="Proteomes" id="UP000002421"/>
    </source>
</evidence>
<organism evidence="1 2">
    <name type="scientific">Pseudomonas phage 201phi2-1</name>
    <name type="common">Pseudomonas chlororaphis phage 201phi2-1</name>
    <dbReference type="NCBI Taxonomy" id="198110"/>
    <lineage>
        <taxon>Viruses</taxon>
        <taxon>Duplodnaviria</taxon>
        <taxon>Heunggongvirae</taxon>
        <taxon>Uroviricota</taxon>
        <taxon>Caudoviricetes</taxon>
        <taxon>Chimalliviridae</taxon>
        <taxon>Serwervirus</taxon>
        <taxon>Serwervirus 201phi21</taxon>
    </lineage>
</organism>
<gene>
    <name evidence="1" type="ORF">201phi2-1p289</name>
</gene>
<evidence type="ECO:0000313" key="1">
    <source>
        <dbReference type="EMBL" id="ABY63115.1"/>
    </source>
</evidence>
<name>B3FJE9_BP201</name>
<reference evidence="1 2" key="1">
    <citation type="journal article" date="2008" name="Virology">
        <title>Characterization of Pseudomonas chlororaphis myovirus 201varphi2-1 via genomic sequencing, mass spectrometry, and electron microscopy.</title>
        <authorList>
            <person name="Thomas J.A."/>
            <person name="Rolando M.R."/>
            <person name="Carroll C.A."/>
            <person name="Shen P.S."/>
            <person name="Belnap D.M."/>
            <person name="Weintraub S.T."/>
            <person name="Serwer P."/>
            <person name="Hardies S.C."/>
        </authorList>
    </citation>
    <scope>NUCLEOTIDE SEQUENCE</scope>
</reference>
<dbReference type="RefSeq" id="YP_001957010.1">
    <property type="nucleotide sequence ID" value="NC_010821.1"/>
</dbReference>